<dbReference type="PANTHER" id="PTHR47265:SF1">
    <property type="entry name" value="IRON-SULFUR ASSEMBLY PROTEIN ISCA, CHLOROPLASTIC"/>
    <property type="match status" value="1"/>
</dbReference>
<gene>
    <name evidence="2" type="ORF">PPAR00522_LOCUS14772</name>
</gene>
<dbReference type="Gene3D" id="2.60.300.12">
    <property type="entry name" value="HesB-like domain"/>
    <property type="match status" value="1"/>
</dbReference>
<dbReference type="InterPro" id="IPR035903">
    <property type="entry name" value="HesB-like_dom_sf"/>
</dbReference>
<protein>
    <recommendedName>
        <fullName evidence="1">Core domain-containing protein</fullName>
    </recommendedName>
</protein>
<reference evidence="2" key="1">
    <citation type="submission" date="2021-01" db="EMBL/GenBank/DDBJ databases">
        <authorList>
            <person name="Corre E."/>
            <person name="Pelletier E."/>
            <person name="Niang G."/>
            <person name="Scheremetjew M."/>
            <person name="Finn R."/>
            <person name="Kale V."/>
            <person name="Holt S."/>
            <person name="Cochrane G."/>
            <person name="Meng A."/>
            <person name="Brown T."/>
            <person name="Cohen L."/>
        </authorList>
    </citation>
    <scope>NUCLEOTIDE SEQUENCE</scope>
    <source>
        <strain evidence="2">SAG 63-3</strain>
    </source>
</reference>
<organism evidence="2">
    <name type="scientific">Polytomella parva</name>
    <dbReference type="NCBI Taxonomy" id="51329"/>
    <lineage>
        <taxon>Eukaryota</taxon>
        <taxon>Viridiplantae</taxon>
        <taxon>Chlorophyta</taxon>
        <taxon>core chlorophytes</taxon>
        <taxon>Chlorophyceae</taxon>
        <taxon>CS clade</taxon>
        <taxon>Chlamydomonadales</taxon>
        <taxon>Chlamydomonadaceae</taxon>
        <taxon>Polytomella</taxon>
    </lineage>
</organism>
<dbReference type="SUPFAM" id="SSF89360">
    <property type="entry name" value="HesB-like domain"/>
    <property type="match status" value="1"/>
</dbReference>
<dbReference type="InterPro" id="IPR031108">
    <property type="entry name" value="IscA_plant_cyanobact"/>
</dbReference>
<dbReference type="PANTHER" id="PTHR47265">
    <property type="entry name" value="IRON-SULFUR ASSEMBLY PROTEIN ISCA, CHLOROPLASTIC"/>
    <property type="match status" value="1"/>
</dbReference>
<evidence type="ECO:0000313" key="2">
    <source>
        <dbReference type="EMBL" id="CAD8780263.1"/>
    </source>
</evidence>
<dbReference type="AlphaFoldDB" id="A0A7S0YNZ1"/>
<sequence length="151" mass="16593">MISITQCGVASSALSNKYGVKRTTVVTKCSSSSKNSTIIVTDRAIKHLRRIKQDKNKPDLLLRVGVRKGGCSGLSYKMDFETNENVQEDDSVIVADQNPNQNDIKVVVDPKSLLYLYGMRLDYDDSLMSGGFKFQNPNASKSCGCGKSFNV</sequence>
<dbReference type="Pfam" id="PF01521">
    <property type="entry name" value="Fe-S_biosyn"/>
    <property type="match status" value="1"/>
</dbReference>
<proteinExistence type="predicted"/>
<feature type="domain" description="Core" evidence="1">
    <location>
        <begin position="38"/>
        <end position="147"/>
    </location>
</feature>
<accession>A0A7S0YNZ1</accession>
<name>A0A7S0YNZ1_9CHLO</name>
<dbReference type="InterPro" id="IPR017870">
    <property type="entry name" value="FeS_cluster_insertion_CS"/>
</dbReference>
<dbReference type="GO" id="GO:0051536">
    <property type="term" value="F:iron-sulfur cluster binding"/>
    <property type="evidence" value="ECO:0007669"/>
    <property type="project" value="InterPro"/>
</dbReference>
<dbReference type="EMBL" id="HBFM01022734">
    <property type="protein sequence ID" value="CAD8780263.1"/>
    <property type="molecule type" value="Transcribed_RNA"/>
</dbReference>
<dbReference type="InterPro" id="IPR016092">
    <property type="entry name" value="ATAP"/>
</dbReference>
<dbReference type="NCBIfam" id="TIGR00049">
    <property type="entry name" value="iron-sulfur cluster assembly accessory protein"/>
    <property type="match status" value="1"/>
</dbReference>
<evidence type="ECO:0000259" key="1">
    <source>
        <dbReference type="Pfam" id="PF01521"/>
    </source>
</evidence>
<dbReference type="PROSITE" id="PS01152">
    <property type="entry name" value="HESB"/>
    <property type="match status" value="1"/>
</dbReference>
<dbReference type="InterPro" id="IPR000361">
    <property type="entry name" value="ATAP_core_dom"/>
</dbReference>
<dbReference type="GO" id="GO:0016226">
    <property type="term" value="P:iron-sulfur cluster assembly"/>
    <property type="evidence" value="ECO:0007669"/>
    <property type="project" value="InterPro"/>
</dbReference>